<dbReference type="EMBL" id="JARAKH010000007">
    <property type="protein sequence ID" value="KAK8402665.1"/>
    <property type="molecule type" value="Genomic_DNA"/>
</dbReference>
<evidence type="ECO:0000313" key="10">
    <source>
        <dbReference type="Proteomes" id="UP001487740"/>
    </source>
</evidence>
<dbReference type="PRINTS" id="PR00376">
    <property type="entry name" value="IL1BCENZYME"/>
</dbReference>
<proteinExistence type="inferred from homology"/>
<keyword evidence="5" id="KW-0040">ANK repeat</keyword>
<dbReference type="SMART" id="SM00115">
    <property type="entry name" value="CASc"/>
    <property type="match status" value="1"/>
</dbReference>
<feature type="domain" description="Caspase family p20" evidence="8">
    <location>
        <begin position="299"/>
        <end position="403"/>
    </location>
</feature>
<gene>
    <name evidence="9" type="ORF">O3P69_000782</name>
</gene>
<dbReference type="SUPFAM" id="SSF48403">
    <property type="entry name" value="Ankyrin repeat"/>
    <property type="match status" value="1"/>
</dbReference>
<dbReference type="SUPFAM" id="SSF52129">
    <property type="entry name" value="Caspase-like"/>
    <property type="match status" value="1"/>
</dbReference>
<evidence type="ECO:0000313" key="9">
    <source>
        <dbReference type="EMBL" id="KAK8402665.1"/>
    </source>
</evidence>
<dbReference type="Pfam" id="PF00656">
    <property type="entry name" value="Peptidase_C14"/>
    <property type="match status" value="1"/>
</dbReference>
<keyword evidence="4" id="KW-0378">Hydrolase</keyword>
<dbReference type="Pfam" id="PF12796">
    <property type="entry name" value="Ank_2"/>
    <property type="match status" value="1"/>
</dbReference>
<dbReference type="InterPro" id="IPR029030">
    <property type="entry name" value="Caspase-like_dom_sf"/>
</dbReference>
<dbReference type="InterPro" id="IPR002398">
    <property type="entry name" value="Pept_C14"/>
</dbReference>
<evidence type="ECO:0000256" key="3">
    <source>
        <dbReference type="ARBA" id="ARBA00022703"/>
    </source>
</evidence>
<evidence type="ECO:0000256" key="2">
    <source>
        <dbReference type="ARBA" id="ARBA00022670"/>
    </source>
</evidence>
<protein>
    <submittedName>
        <fullName evidence="9">Uncharacterized protein</fullName>
    </submittedName>
</protein>
<dbReference type="InterPro" id="IPR015917">
    <property type="entry name" value="Pept_C14A"/>
</dbReference>
<dbReference type="InterPro" id="IPR001309">
    <property type="entry name" value="Pept_C14_p20"/>
</dbReference>
<dbReference type="InterPro" id="IPR002110">
    <property type="entry name" value="Ankyrin_rpt"/>
</dbReference>
<feature type="domain" description="Caspase family p10" evidence="7">
    <location>
        <begin position="425"/>
        <end position="470"/>
    </location>
</feature>
<evidence type="ECO:0000256" key="6">
    <source>
        <dbReference type="RuleBase" id="RU003971"/>
    </source>
</evidence>
<dbReference type="InterPro" id="IPR011600">
    <property type="entry name" value="Pept_C14_caspase"/>
</dbReference>
<accession>A0AAW0USF4</accession>
<evidence type="ECO:0000256" key="1">
    <source>
        <dbReference type="ARBA" id="ARBA00010134"/>
    </source>
</evidence>
<evidence type="ECO:0000259" key="8">
    <source>
        <dbReference type="PROSITE" id="PS50208"/>
    </source>
</evidence>
<dbReference type="AlphaFoldDB" id="A0AAW0USF4"/>
<dbReference type="Proteomes" id="UP001487740">
    <property type="component" value="Unassembled WGS sequence"/>
</dbReference>
<keyword evidence="2" id="KW-0645">Protease</keyword>
<dbReference type="Gene3D" id="1.25.40.20">
    <property type="entry name" value="Ankyrin repeat-containing domain"/>
    <property type="match status" value="1"/>
</dbReference>
<dbReference type="PROSITE" id="PS50297">
    <property type="entry name" value="ANK_REP_REGION"/>
    <property type="match status" value="1"/>
</dbReference>
<dbReference type="GO" id="GO:0004197">
    <property type="term" value="F:cysteine-type endopeptidase activity"/>
    <property type="evidence" value="ECO:0007669"/>
    <property type="project" value="InterPro"/>
</dbReference>
<comment type="caution">
    <text evidence="9">The sequence shown here is derived from an EMBL/GenBank/DDBJ whole genome shotgun (WGS) entry which is preliminary data.</text>
</comment>
<reference evidence="9 10" key="1">
    <citation type="submission" date="2023-03" db="EMBL/GenBank/DDBJ databases">
        <title>High-quality genome of Scylla paramamosain provides insights in environmental adaptation.</title>
        <authorList>
            <person name="Zhang L."/>
        </authorList>
    </citation>
    <scope>NUCLEOTIDE SEQUENCE [LARGE SCALE GENOMIC DNA]</scope>
    <source>
        <strain evidence="9">LZ_2023a</strain>
        <tissue evidence="9">Muscle</tissue>
    </source>
</reference>
<keyword evidence="10" id="KW-1185">Reference proteome</keyword>
<dbReference type="GO" id="GO:0006508">
    <property type="term" value="P:proteolysis"/>
    <property type="evidence" value="ECO:0007669"/>
    <property type="project" value="UniProtKB-KW"/>
</dbReference>
<name>A0AAW0USF4_SCYPA</name>
<dbReference type="PANTHER" id="PTHR47901">
    <property type="entry name" value="CASPASE RECRUITMENT DOMAIN-CONTAINING PROTEIN 18"/>
    <property type="match status" value="1"/>
</dbReference>
<dbReference type="GO" id="GO:0006915">
    <property type="term" value="P:apoptotic process"/>
    <property type="evidence" value="ECO:0007669"/>
    <property type="project" value="UniProtKB-KW"/>
</dbReference>
<dbReference type="SMART" id="SM00248">
    <property type="entry name" value="ANK"/>
    <property type="match status" value="2"/>
</dbReference>
<sequence>MAPRTATSVAPQAVVVHDLGAQKSSGIVTPIHHKKHSHHANMTAKQARQAIVSAARDGYLRSVQQLLQKTGPSVLVLRGSTLLHVAAEDNQVSVALFMMQFISPNAVNADGNTPAHLAARRGHTQVLSMLLRDPFLDITKRDRSGYTFKQWLCVPLFDAVLKWDNVKIKDLLSVGADPDLDAGGVVGGALVRELQVTTARQLARALGRDQQIAPMFGKISAAKPPTSGDSGKVDPSATLEGRSATLRQLPMGSLRLQVAPSEAVAGGHDVYQTNDSSPGYVCVLNYGAFQDRPDLHLGGSEADAHNVASVFSKMGYTGHTHFSLTADQTRQELTRLRDMQEVRQAACLVFVISSHGTSRQQFLTSDMQLLHTQWVLDLFKDSQCPHLKDKPKVFLWDLCHGQYRENHIQSDAAPQHGRLDEPLRDVVCVHSSSGGFTNYTFTRDGTPFTKALCRTLAHHAHHKDFDELYRTFLAEYCKLAPGVVPTLTNIGFSKRFFFNPRPEANA</sequence>
<organism evidence="9 10">
    <name type="scientific">Scylla paramamosain</name>
    <name type="common">Mud crab</name>
    <dbReference type="NCBI Taxonomy" id="85552"/>
    <lineage>
        <taxon>Eukaryota</taxon>
        <taxon>Metazoa</taxon>
        <taxon>Ecdysozoa</taxon>
        <taxon>Arthropoda</taxon>
        <taxon>Crustacea</taxon>
        <taxon>Multicrustacea</taxon>
        <taxon>Malacostraca</taxon>
        <taxon>Eumalacostraca</taxon>
        <taxon>Eucarida</taxon>
        <taxon>Decapoda</taxon>
        <taxon>Pleocyemata</taxon>
        <taxon>Brachyura</taxon>
        <taxon>Eubrachyura</taxon>
        <taxon>Portunoidea</taxon>
        <taxon>Portunidae</taxon>
        <taxon>Portuninae</taxon>
        <taxon>Scylla</taxon>
    </lineage>
</organism>
<dbReference type="PROSITE" id="PS50088">
    <property type="entry name" value="ANK_REPEAT"/>
    <property type="match status" value="1"/>
</dbReference>
<dbReference type="PROSITE" id="PS50208">
    <property type="entry name" value="CASPASE_P20"/>
    <property type="match status" value="1"/>
</dbReference>
<evidence type="ECO:0000256" key="5">
    <source>
        <dbReference type="PROSITE-ProRule" id="PRU00023"/>
    </source>
</evidence>
<dbReference type="PROSITE" id="PS50207">
    <property type="entry name" value="CASPASE_P10"/>
    <property type="match status" value="1"/>
</dbReference>
<feature type="repeat" description="ANK" evidence="5">
    <location>
        <begin position="110"/>
        <end position="132"/>
    </location>
</feature>
<evidence type="ECO:0000259" key="7">
    <source>
        <dbReference type="PROSITE" id="PS50207"/>
    </source>
</evidence>
<comment type="similarity">
    <text evidence="1 6">Belongs to the peptidase C14A family.</text>
</comment>
<dbReference type="PANTHER" id="PTHR47901:SF8">
    <property type="entry name" value="CASPASE-3"/>
    <property type="match status" value="1"/>
</dbReference>
<dbReference type="Gene3D" id="3.40.50.1460">
    <property type="match status" value="1"/>
</dbReference>
<dbReference type="InterPro" id="IPR036770">
    <property type="entry name" value="Ankyrin_rpt-contain_sf"/>
</dbReference>
<dbReference type="InterPro" id="IPR002138">
    <property type="entry name" value="Pept_C14_p10"/>
</dbReference>
<keyword evidence="3" id="KW-0053">Apoptosis</keyword>
<evidence type="ECO:0000256" key="4">
    <source>
        <dbReference type="ARBA" id="ARBA00022801"/>
    </source>
</evidence>